<keyword evidence="8" id="KW-1185">Reference proteome</keyword>
<feature type="transmembrane region" description="Helical" evidence="6">
    <location>
        <begin position="259"/>
        <end position="277"/>
    </location>
</feature>
<dbReference type="PANTHER" id="PTHR30482:SF10">
    <property type="entry name" value="HIGH-AFFINITY BRANCHED-CHAIN AMINO ACID TRANSPORT PROTEIN BRAE"/>
    <property type="match status" value="1"/>
</dbReference>
<keyword evidence="3 6" id="KW-0812">Transmembrane</keyword>
<comment type="caution">
    <text evidence="7">The sequence shown here is derived from an EMBL/GenBank/DDBJ whole genome shotgun (WGS) entry which is preliminary data.</text>
</comment>
<evidence type="ECO:0000256" key="1">
    <source>
        <dbReference type="ARBA" id="ARBA00004651"/>
    </source>
</evidence>
<dbReference type="PANTHER" id="PTHR30482">
    <property type="entry name" value="HIGH-AFFINITY BRANCHED-CHAIN AMINO ACID TRANSPORT SYSTEM PERMEASE"/>
    <property type="match status" value="1"/>
</dbReference>
<protein>
    <submittedName>
        <fullName evidence="7">Amino acid/amide ABC transporter membrane protein 2 (HAAT family)</fullName>
    </submittedName>
</protein>
<gene>
    <name evidence="7" type="ORF">EV681_2991</name>
</gene>
<evidence type="ECO:0000256" key="3">
    <source>
        <dbReference type="ARBA" id="ARBA00022692"/>
    </source>
</evidence>
<reference evidence="7 8" key="1">
    <citation type="submission" date="2019-02" db="EMBL/GenBank/DDBJ databases">
        <title>Genomic Encyclopedia of Type Strains, Phase IV (KMG-IV): sequencing the most valuable type-strain genomes for metagenomic binning, comparative biology and taxonomic classification.</title>
        <authorList>
            <person name="Goeker M."/>
        </authorList>
    </citation>
    <scope>NUCLEOTIDE SEQUENCE [LARGE SCALE GENOMIC DNA]</scope>
    <source>
        <strain evidence="7 8">DSM 23814</strain>
    </source>
</reference>
<evidence type="ECO:0000256" key="2">
    <source>
        <dbReference type="ARBA" id="ARBA00022475"/>
    </source>
</evidence>
<proteinExistence type="predicted"/>
<dbReference type="InterPro" id="IPR043428">
    <property type="entry name" value="LivM-like"/>
</dbReference>
<evidence type="ECO:0000256" key="4">
    <source>
        <dbReference type="ARBA" id="ARBA00022989"/>
    </source>
</evidence>
<dbReference type="InterPro" id="IPR001851">
    <property type="entry name" value="ABC_transp_permease"/>
</dbReference>
<feature type="transmembrane region" description="Helical" evidence="6">
    <location>
        <begin position="127"/>
        <end position="147"/>
    </location>
</feature>
<evidence type="ECO:0000313" key="7">
    <source>
        <dbReference type="EMBL" id="RZT94570.1"/>
    </source>
</evidence>
<dbReference type="Pfam" id="PF02653">
    <property type="entry name" value="BPD_transp_2"/>
    <property type="match status" value="1"/>
</dbReference>
<dbReference type="Proteomes" id="UP000293398">
    <property type="component" value="Unassembled WGS sequence"/>
</dbReference>
<keyword evidence="2" id="KW-1003">Cell membrane</keyword>
<keyword evidence="5 6" id="KW-0472">Membrane</keyword>
<accession>A0A4Q7VET6</accession>
<dbReference type="GO" id="GO:0005886">
    <property type="term" value="C:plasma membrane"/>
    <property type="evidence" value="ECO:0007669"/>
    <property type="project" value="UniProtKB-SubCell"/>
</dbReference>
<dbReference type="RefSeq" id="WP_130304375.1">
    <property type="nucleotide sequence ID" value="NZ_SHKO01000002.1"/>
</dbReference>
<feature type="transmembrane region" description="Helical" evidence="6">
    <location>
        <begin position="31"/>
        <end position="52"/>
    </location>
</feature>
<dbReference type="GO" id="GO:0015658">
    <property type="term" value="F:branched-chain amino acid transmembrane transporter activity"/>
    <property type="evidence" value="ECO:0007669"/>
    <property type="project" value="InterPro"/>
</dbReference>
<evidence type="ECO:0000313" key="8">
    <source>
        <dbReference type="Proteomes" id="UP000293398"/>
    </source>
</evidence>
<feature type="transmembrane region" description="Helical" evidence="6">
    <location>
        <begin position="205"/>
        <end position="223"/>
    </location>
</feature>
<dbReference type="OrthoDB" id="9814461at2"/>
<sequence>MTAYLLSLLALAMMAGITGLALNIQWGMAGLVNFGLFGFYMIGAYACALLTTQLGWSPWLAMPVTVILTVAVSALVCLISVRLADDYFAIVTLAFAESVKLLINNEEWLTRGSIGIPNIPRPVASDTGLLVLAAVMLLVVFVVFEIITRSPLGRTARALRDDPLVAQSVGKNVLGVRLRFFALGGAALGLAGCLHAFYYRYIDPSQFSVAMTASAFMLVILAGRGSHRGVLLSSLTVVLLLEGTRFLDDYISWLAPHQLAALRLILIGLILILLLIFKPQGFAKEYRFMRNR</sequence>
<dbReference type="EMBL" id="SHKO01000002">
    <property type="protein sequence ID" value="RZT94570.1"/>
    <property type="molecule type" value="Genomic_DNA"/>
</dbReference>
<keyword evidence="4 6" id="KW-1133">Transmembrane helix</keyword>
<dbReference type="AlphaFoldDB" id="A0A4Q7VET6"/>
<feature type="transmembrane region" description="Helical" evidence="6">
    <location>
        <begin position="180"/>
        <end position="199"/>
    </location>
</feature>
<evidence type="ECO:0000256" key="5">
    <source>
        <dbReference type="ARBA" id="ARBA00023136"/>
    </source>
</evidence>
<feature type="transmembrane region" description="Helical" evidence="6">
    <location>
        <begin position="59"/>
        <end position="81"/>
    </location>
</feature>
<dbReference type="CDD" id="cd06581">
    <property type="entry name" value="TM_PBP1_LivM_like"/>
    <property type="match status" value="1"/>
</dbReference>
<organism evidence="7 8">
    <name type="scientific">Advenella incenata</name>
    <dbReference type="NCBI Taxonomy" id="267800"/>
    <lineage>
        <taxon>Bacteria</taxon>
        <taxon>Pseudomonadati</taxon>
        <taxon>Pseudomonadota</taxon>
        <taxon>Betaproteobacteria</taxon>
        <taxon>Burkholderiales</taxon>
        <taxon>Alcaligenaceae</taxon>
    </lineage>
</organism>
<name>A0A4Q7VET6_9BURK</name>
<evidence type="ECO:0000256" key="6">
    <source>
        <dbReference type="SAM" id="Phobius"/>
    </source>
</evidence>
<comment type="subcellular location">
    <subcellularLocation>
        <location evidence="1">Cell membrane</location>
        <topology evidence="1">Multi-pass membrane protein</topology>
    </subcellularLocation>
</comment>